<keyword evidence="4" id="KW-0274">FAD</keyword>
<organism evidence="7 8">
    <name type="scientific">Saccharothrix lopnurensis</name>
    <dbReference type="NCBI Taxonomy" id="1670621"/>
    <lineage>
        <taxon>Bacteria</taxon>
        <taxon>Bacillati</taxon>
        <taxon>Actinomycetota</taxon>
        <taxon>Actinomycetes</taxon>
        <taxon>Pseudonocardiales</taxon>
        <taxon>Pseudonocardiaceae</taxon>
        <taxon>Saccharothrix</taxon>
    </lineage>
</organism>
<feature type="domain" description="FAD-binding PCMH-type" evidence="6">
    <location>
        <begin position="72"/>
        <end position="242"/>
    </location>
</feature>
<comment type="cofactor">
    <cofactor evidence="1">
        <name>FAD</name>
        <dbReference type="ChEBI" id="CHEBI:57692"/>
    </cofactor>
</comment>
<dbReference type="EMBL" id="JBHSQO010000014">
    <property type="protein sequence ID" value="MFC6090895.1"/>
    <property type="molecule type" value="Genomic_DNA"/>
</dbReference>
<dbReference type="Proteomes" id="UP001596220">
    <property type="component" value="Unassembled WGS sequence"/>
</dbReference>
<reference evidence="8" key="1">
    <citation type="journal article" date="2019" name="Int. J. Syst. Evol. Microbiol.">
        <title>The Global Catalogue of Microorganisms (GCM) 10K type strain sequencing project: providing services to taxonomists for standard genome sequencing and annotation.</title>
        <authorList>
            <consortium name="The Broad Institute Genomics Platform"/>
            <consortium name="The Broad Institute Genome Sequencing Center for Infectious Disease"/>
            <person name="Wu L."/>
            <person name="Ma J."/>
        </authorList>
    </citation>
    <scope>NUCLEOTIDE SEQUENCE [LARGE SCALE GENOMIC DNA]</scope>
    <source>
        <strain evidence="8">CGMCC 4.7246</strain>
    </source>
</reference>
<evidence type="ECO:0000313" key="7">
    <source>
        <dbReference type="EMBL" id="MFC6090895.1"/>
    </source>
</evidence>
<keyword evidence="3" id="KW-0285">Flavoprotein</keyword>
<accession>A0ABW1P5L4</accession>
<dbReference type="InterPro" id="IPR050416">
    <property type="entry name" value="FAD-linked_Oxidoreductase"/>
</dbReference>
<dbReference type="InterPro" id="IPR016169">
    <property type="entry name" value="FAD-bd_PCMH_sub2"/>
</dbReference>
<dbReference type="InterPro" id="IPR006093">
    <property type="entry name" value="Oxy_OxRdtase_FAD_BS"/>
</dbReference>
<sequence length="477" mass="50033">MPYAKLVDPSGEGVTRWVLSGRVPEAQAGADEEVEVVGPRWALLRERLAGDLLLPGDDGYDTARLPFNSLYDHRVPAAVARCASPDDVRHCLAEARRSGLPVAARGGGHGYAADCVPHGGLVVDLAPLSGVEVRPDGTAVVGAGARLRDVYAALIAAGRFLPLGNCHSVGIAGLTLGGGIGWADRAFGLTCDRLRSARVVTTDSREVTASGAEHEDLFWALRGGGGGNFGVVTSFEFATAPVPPAFTVFRARFPAGSAADVLGAWQPWSTAAPEAVSTVCVVRPDGTVELEGSAVAPAAATRAEVARLLAAVGTPAPLEDAEVDHATAVALTAVPQPERNAFRASSRLSDGPWTDPAAIAGTLRDREAALLVVSALGGAIDRPADTDTAYPHRGATTSVQVFADVGDLPPDRVTREVDEVQRALVPLVGRATYVNYLDPLQEDWAESAYRHNLPRLRRIAHRYDPDGVLGFPRSVRA</sequence>
<dbReference type="Gene3D" id="3.30.465.10">
    <property type="match status" value="1"/>
</dbReference>
<protein>
    <submittedName>
        <fullName evidence="7">FAD-binding oxidoreductase</fullName>
    </submittedName>
</protein>
<dbReference type="InterPro" id="IPR016167">
    <property type="entry name" value="FAD-bd_PCMH_sub1"/>
</dbReference>
<dbReference type="PROSITE" id="PS00862">
    <property type="entry name" value="OX2_COVAL_FAD"/>
    <property type="match status" value="1"/>
</dbReference>
<evidence type="ECO:0000256" key="5">
    <source>
        <dbReference type="ARBA" id="ARBA00023002"/>
    </source>
</evidence>
<dbReference type="Pfam" id="PF08031">
    <property type="entry name" value="BBE"/>
    <property type="match status" value="1"/>
</dbReference>
<dbReference type="PANTHER" id="PTHR42973:SF39">
    <property type="entry name" value="FAD-BINDING PCMH-TYPE DOMAIN-CONTAINING PROTEIN"/>
    <property type="match status" value="1"/>
</dbReference>
<evidence type="ECO:0000256" key="4">
    <source>
        <dbReference type="ARBA" id="ARBA00022827"/>
    </source>
</evidence>
<dbReference type="Gene3D" id="3.40.462.20">
    <property type="match status" value="1"/>
</dbReference>
<comment type="similarity">
    <text evidence="2">Belongs to the oxygen-dependent FAD-linked oxidoreductase family.</text>
</comment>
<evidence type="ECO:0000256" key="3">
    <source>
        <dbReference type="ARBA" id="ARBA00022630"/>
    </source>
</evidence>
<evidence type="ECO:0000313" key="8">
    <source>
        <dbReference type="Proteomes" id="UP001596220"/>
    </source>
</evidence>
<name>A0ABW1P5L4_9PSEU</name>
<dbReference type="Gene3D" id="3.30.43.10">
    <property type="entry name" value="Uridine Diphospho-n-acetylenolpyruvylglucosamine Reductase, domain 2"/>
    <property type="match status" value="1"/>
</dbReference>
<dbReference type="RefSeq" id="WP_380637095.1">
    <property type="nucleotide sequence ID" value="NZ_JBHSQO010000014.1"/>
</dbReference>
<evidence type="ECO:0000259" key="6">
    <source>
        <dbReference type="PROSITE" id="PS51387"/>
    </source>
</evidence>
<evidence type="ECO:0000256" key="1">
    <source>
        <dbReference type="ARBA" id="ARBA00001974"/>
    </source>
</evidence>
<dbReference type="InterPro" id="IPR012951">
    <property type="entry name" value="BBE"/>
</dbReference>
<keyword evidence="5" id="KW-0560">Oxidoreductase</keyword>
<keyword evidence="8" id="KW-1185">Reference proteome</keyword>
<evidence type="ECO:0000256" key="2">
    <source>
        <dbReference type="ARBA" id="ARBA00005466"/>
    </source>
</evidence>
<comment type="caution">
    <text evidence="7">The sequence shown here is derived from an EMBL/GenBank/DDBJ whole genome shotgun (WGS) entry which is preliminary data.</text>
</comment>
<dbReference type="InterPro" id="IPR016166">
    <property type="entry name" value="FAD-bd_PCMH"/>
</dbReference>
<dbReference type="Pfam" id="PF01565">
    <property type="entry name" value="FAD_binding_4"/>
    <property type="match status" value="1"/>
</dbReference>
<proteinExistence type="inferred from homology"/>
<dbReference type="InterPro" id="IPR036318">
    <property type="entry name" value="FAD-bd_PCMH-like_sf"/>
</dbReference>
<dbReference type="SUPFAM" id="SSF56176">
    <property type="entry name" value="FAD-binding/transporter-associated domain-like"/>
    <property type="match status" value="1"/>
</dbReference>
<dbReference type="InterPro" id="IPR006094">
    <property type="entry name" value="Oxid_FAD_bind_N"/>
</dbReference>
<dbReference type="PROSITE" id="PS51387">
    <property type="entry name" value="FAD_PCMH"/>
    <property type="match status" value="1"/>
</dbReference>
<gene>
    <name evidence="7" type="ORF">ACFP3R_16570</name>
</gene>
<dbReference type="PANTHER" id="PTHR42973">
    <property type="entry name" value="BINDING OXIDOREDUCTASE, PUTATIVE (AFU_ORTHOLOGUE AFUA_1G17690)-RELATED"/>
    <property type="match status" value="1"/>
</dbReference>